<name>F9P8X4_STRCV</name>
<dbReference type="EMBL" id="BASX01000003">
    <property type="protein sequence ID" value="GAD43963.1"/>
    <property type="molecule type" value="Genomic_DNA"/>
</dbReference>
<reference evidence="3 5" key="2">
    <citation type="submission" date="2013-09" db="EMBL/GenBank/DDBJ databases">
        <title>Genome Sequences of seven clinical isolates and type strains of anginosus group streptococci.</title>
        <authorList>
            <person name="Maruyama F."/>
            <person name="Sakurai A."/>
            <person name="Ogura Y."/>
            <person name="Homma H."/>
            <person name="Takahashi N."/>
            <person name="Ohtsubo Y."/>
            <person name="Hoshino T."/>
            <person name="Okahashi N."/>
            <person name="Nakagawa I."/>
            <person name="Kimura S."/>
            <person name="Fujiwara T."/>
            <person name="Hayashi T."/>
            <person name="Shintani S."/>
        </authorList>
    </citation>
    <scope>NUCLEOTIDE SEQUENCE [LARGE SCALE GENOMIC DNA]</scope>
    <source>
        <strain evidence="3">CCUG 46377</strain>
        <strain evidence="5">CCUG46377</strain>
    </source>
</reference>
<keyword evidence="5" id="KW-1185">Reference proteome</keyword>
<evidence type="ECO:0000313" key="5">
    <source>
        <dbReference type="Proteomes" id="UP000016985"/>
    </source>
</evidence>
<keyword evidence="1" id="KW-1133">Transmembrane helix</keyword>
<dbReference type="AlphaFoldDB" id="F9P8X4"/>
<feature type="transmembrane region" description="Helical" evidence="1">
    <location>
        <begin position="7"/>
        <end position="26"/>
    </location>
</feature>
<sequence>MKKFLQQYGSLLAGVVILFILINHYLLHHLVISEQKNIINNVPNLLMASEFVYYIAIVLLSFILSRYSYKWLFLPKLIALYITYCILSYLTEIAFNLNNEKYAIWDFSKNHLYQSNFILTFLIIFSLFI</sequence>
<evidence type="ECO:0000313" key="3">
    <source>
        <dbReference type="EMBL" id="GAD43963.1"/>
    </source>
</evidence>
<protein>
    <submittedName>
        <fullName evidence="2">Uncharacterized protein</fullName>
    </submittedName>
</protein>
<gene>
    <name evidence="3" type="ORF">ANG5_0491</name>
    <name evidence="2" type="ORF">HMPREF1042_1283</name>
</gene>
<dbReference type="Proteomes" id="UP000016985">
    <property type="component" value="Unassembled WGS sequence"/>
</dbReference>
<dbReference type="Proteomes" id="UP000003287">
    <property type="component" value="Unassembled WGS sequence"/>
</dbReference>
<feature type="transmembrane region" description="Helical" evidence="1">
    <location>
        <begin position="46"/>
        <end position="64"/>
    </location>
</feature>
<proteinExistence type="predicted"/>
<feature type="transmembrane region" description="Helical" evidence="1">
    <location>
        <begin position="71"/>
        <end position="91"/>
    </location>
</feature>
<evidence type="ECO:0000313" key="4">
    <source>
        <dbReference type="Proteomes" id="UP000003287"/>
    </source>
</evidence>
<dbReference type="EMBL" id="AFUP01000006">
    <property type="protein sequence ID" value="EGV07817.1"/>
    <property type="molecule type" value="Genomic_DNA"/>
</dbReference>
<accession>F9P8X4</accession>
<keyword evidence="1" id="KW-0472">Membrane</keyword>
<evidence type="ECO:0000256" key="1">
    <source>
        <dbReference type="SAM" id="Phobius"/>
    </source>
</evidence>
<reference evidence="2 4" key="1">
    <citation type="submission" date="2011-06" db="EMBL/GenBank/DDBJ databases">
        <authorList>
            <person name="Harkins D.M."/>
            <person name="Madupu R."/>
            <person name="Durkin A.S."/>
            <person name="Torralba M."/>
            <person name="Methe B."/>
            <person name="Sutton G.G."/>
            <person name="Nelson K.E."/>
        </authorList>
    </citation>
    <scope>NUCLEOTIDE SEQUENCE [LARGE SCALE GENOMIC DNA]</scope>
    <source>
        <strain evidence="2 4">SK1060</strain>
    </source>
</reference>
<feature type="transmembrane region" description="Helical" evidence="1">
    <location>
        <begin position="111"/>
        <end position="128"/>
    </location>
</feature>
<keyword evidence="1" id="KW-0812">Transmembrane</keyword>
<organism evidence="2 4">
    <name type="scientific">Streptococcus constellatus subsp. pharyngis SK1060 = CCUG 46377</name>
    <dbReference type="NCBI Taxonomy" id="1035184"/>
    <lineage>
        <taxon>Bacteria</taxon>
        <taxon>Bacillati</taxon>
        <taxon>Bacillota</taxon>
        <taxon>Bacilli</taxon>
        <taxon>Lactobacillales</taxon>
        <taxon>Streptococcaceae</taxon>
        <taxon>Streptococcus</taxon>
        <taxon>Streptococcus anginosus group</taxon>
    </lineage>
</organism>
<evidence type="ECO:0000313" key="2">
    <source>
        <dbReference type="EMBL" id="EGV07817.1"/>
    </source>
</evidence>
<dbReference type="RefSeq" id="WP_006268606.1">
    <property type="nucleotide sequence ID" value="NZ_BASX01000003.1"/>
</dbReference>